<dbReference type="Proteomes" id="UP000887569">
    <property type="component" value="Unplaced"/>
</dbReference>
<reference evidence="2" key="1">
    <citation type="submission" date="2022-11" db="UniProtKB">
        <authorList>
            <consortium name="WormBaseParasite"/>
        </authorList>
    </citation>
    <scope>IDENTIFICATION</scope>
</reference>
<name>A0A915AR67_PARUN</name>
<dbReference type="WBParaSite" id="PgR014X_g047_t01">
    <property type="protein sequence ID" value="PgR014X_g047_t01"/>
    <property type="gene ID" value="PgR014X_g047"/>
</dbReference>
<proteinExistence type="predicted"/>
<keyword evidence="1" id="KW-1185">Reference proteome</keyword>
<organism evidence="1 2">
    <name type="scientific">Parascaris univalens</name>
    <name type="common">Nematode worm</name>
    <dbReference type="NCBI Taxonomy" id="6257"/>
    <lineage>
        <taxon>Eukaryota</taxon>
        <taxon>Metazoa</taxon>
        <taxon>Ecdysozoa</taxon>
        <taxon>Nematoda</taxon>
        <taxon>Chromadorea</taxon>
        <taxon>Rhabditida</taxon>
        <taxon>Spirurina</taxon>
        <taxon>Ascaridomorpha</taxon>
        <taxon>Ascaridoidea</taxon>
        <taxon>Ascarididae</taxon>
        <taxon>Parascaris</taxon>
    </lineage>
</organism>
<evidence type="ECO:0000313" key="2">
    <source>
        <dbReference type="WBParaSite" id="PgR014X_g047_t01"/>
    </source>
</evidence>
<dbReference type="AlphaFoldDB" id="A0A915AR67"/>
<accession>A0A915AR67</accession>
<sequence length="173" mass="18768">MVGVTRRKKVPTMGRVGYIANFVYDSAEYPDAFQSSIIFRVDGVTDLEVAAARTVVTTELLFSLSVAKSYDIVGLRHSQTVRSRLTPSLLSSWQSADNLLLPLAYRGSCNNAKVEVICNFVPAAGSVALDRLLENAICSCCDLDGFGGGRQTIAAVQELSSDLHNDDDDYIIL</sequence>
<protein>
    <submittedName>
        <fullName evidence="2">Uncharacterized protein</fullName>
    </submittedName>
</protein>
<evidence type="ECO:0000313" key="1">
    <source>
        <dbReference type="Proteomes" id="UP000887569"/>
    </source>
</evidence>